<feature type="domain" description="ABC3 transporter permease C-terminal" evidence="7">
    <location>
        <begin position="289"/>
        <end position="405"/>
    </location>
</feature>
<proteinExistence type="predicted"/>
<evidence type="ECO:0000313" key="10">
    <source>
        <dbReference type="Proteomes" id="UP000283077"/>
    </source>
</evidence>
<keyword evidence="10" id="KW-1185">Reference proteome</keyword>
<evidence type="ECO:0000256" key="5">
    <source>
        <dbReference type="ARBA" id="ARBA00023136"/>
    </source>
</evidence>
<keyword evidence="4 6" id="KW-1133">Transmembrane helix</keyword>
<dbReference type="GO" id="GO:0022857">
    <property type="term" value="F:transmembrane transporter activity"/>
    <property type="evidence" value="ECO:0007669"/>
    <property type="project" value="TreeGrafter"/>
</dbReference>
<dbReference type="AlphaFoldDB" id="A0A437R4J0"/>
<keyword evidence="2" id="KW-1003">Cell membrane</keyword>
<dbReference type="InterPro" id="IPR025857">
    <property type="entry name" value="MacB_PCD"/>
</dbReference>
<dbReference type="GO" id="GO:0005886">
    <property type="term" value="C:plasma membrane"/>
    <property type="evidence" value="ECO:0007669"/>
    <property type="project" value="UniProtKB-SubCell"/>
</dbReference>
<organism evidence="9 10">
    <name type="scientific">Rheinheimera riviphila</name>
    <dbReference type="NCBI Taxonomy" id="1834037"/>
    <lineage>
        <taxon>Bacteria</taxon>
        <taxon>Pseudomonadati</taxon>
        <taxon>Pseudomonadota</taxon>
        <taxon>Gammaproteobacteria</taxon>
        <taxon>Chromatiales</taxon>
        <taxon>Chromatiaceae</taxon>
        <taxon>Rheinheimera</taxon>
    </lineage>
</organism>
<dbReference type="PANTHER" id="PTHR30572">
    <property type="entry name" value="MEMBRANE COMPONENT OF TRANSPORTER-RELATED"/>
    <property type="match status" value="1"/>
</dbReference>
<dbReference type="Pfam" id="PF12704">
    <property type="entry name" value="MacB_PCD"/>
    <property type="match status" value="1"/>
</dbReference>
<feature type="transmembrane region" description="Helical" evidence="6">
    <location>
        <begin position="21"/>
        <end position="41"/>
    </location>
</feature>
<evidence type="ECO:0000256" key="3">
    <source>
        <dbReference type="ARBA" id="ARBA00022692"/>
    </source>
</evidence>
<feature type="domain" description="MacB-like periplasmic core" evidence="8">
    <location>
        <begin position="20"/>
        <end position="238"/>
    </location>
</feature>
<keyword evidence="5 6" id="KW-0472">Membrane</keyword>
<evidence type="ECO:0000256" key="4">
    <source>
        <dbReference type="ARBA" id="ARBA00022989"/>
    </source>
</evidence>
<keyword evidence="3 6" id="KW-0812">Transmembrane</keyword>
<evidence type="ECO:0000256" key="1">
    <source>
        <dbReference type="ARBA" id="ARBA00004651"/>
    </source>
</evidence>
<dbReference type="EMBL" id="SACS01000001">
    <property type="protein sequence ID" value="RVU41635.1"/>
    <property type="molecule type" value="Genomic_DNA"/>
</dbReference>
<dbReference type="InterPro" id="IPR050250">
    <property type="entry name" value="Macrolide_Exporter_MacB"/>
</dbReference>
<name>A0A437R4J0_9GAMM</name>
<accession>A0A437R4J0</accession>
<sequence>MLKNYLLIAWRIALQRKLFTVINLLCISLTLLVLLVVTALLENTFSPTGVEGKSPRMLQIVTMVSLNEEKGNFRHGPLGYKVITDYIKPLPSAELVAAVSMPESTAVYQQGRITDLLLRRADAAYWQILDFEVLAGRVPNAEDVAAGRFVLVLNQSTATQLFGEQSAVGQLLNVGGQQFTVIGVVADVLQLNSFADMWAPVSTYPSSDYQHQLWGNFSALILARSAADFPALRQELATAIDGFQFDDPVKWQEVNIWADSKLEFFARMLLQNQKQPDSGAASLLLLISLLMLLFMLLPALNLVNLNTGRMLERSTEIGVRKAFGASRQQLIWQFLIENLLLCSIGGLLGLVMAAGTLELIEQSGVIPYLQVEINLMVFMLGMVISMVFGLLSGIIPAWRIAKLDPVHALKGARR</sequence>
<gene>
    <name evidence="9" type="ORF">EOE67_00075</name>
</gene>
<feature type="transmembrane region" description="Helical" evidence="6">
    <location>
        <begin position="373"/>
        <end position="395"/>
    </location>
</feature>
<feature type="transmembrane region" description="Helical" evidence="6">
    <location>
        <begin position="330"/>
        <end position="353"/>
    </location>
</feature>
<protein>
    <submittedName>
        <fullName evidence="9">FtsX-like permease family protein</fullName>
    </submittedName>
</protein>
<feature type="transmembrane region" description="Helical" evidence="6">
    <location>
        <begin position="280"/>
        <end position="303"/>
    </location>
</feature>
<evidence type="ECO:0000256" key="6">
    <source>
        <dbReference type="SAM" id="Phobius"/>
    </source>
</evidence>
<dbReference type="Pfam" id="PF02687">
    <property type="entry name" value="FtsX"/>
    <property type="match status" value="1"/>
</dbReference>
<evidence type="ECO:0000259" key="8">
    <source>
        <dbReference type="Pfam" id="PF12704"/>
    </source>
</evidence>
<reference evidence="9 10" key="1">
    <citation type="submission" date="2019-01" db="EMBL/GenBank/DDBJ databases">
        <authorList>
            <person name="Chen W.-M."/>
        </authorList>
    </citation>
    <scope>NUCLEOTIDE SEQUENCE [LARGE SCALE GENOMIC DNA]</scope>
    <source>
        <strain evidence="9 10">KYPC3</strain>
    </source>
</reference>
<dbReference type="InterPro" id="IPR003838">
    <property type="entry name" value="ABC3_permease_C"/>
</dbReference>
<comment type="caution">
    <text evidence="9">The sequence shown here is derived from an EMBL/GenBank/DDBJ whole genome shotgun (WGS) entry which is preliminary data.</text>
</comment>
<comment type="subcellular location">
    <subcellularLocation>
        <location evidence="1">Cell membrane</location>
        <topology evidence="1">Multi-pass membrane protein</topology>
    </subcellularLocation>
</comment>
<dbReference type="RefSeq" id="WP_127697034.1">
    <property type="nucleotide sequence ID" value="NZ_SACS01000001.1"/>
</dbReference>
<evidence type="ECO:0000313" key="9">
    <source>
        <dbReference type="EMBL" id="RVU41635.1"/>
    </source>
</evidence>
<dbReference type="OrthoDB" id="8740261at2"/>
<dbReference type="Proteomes" id="UP000283077">
    <property type="component" value="Unassembled WGS sequence"/>
</dbReference>
<dbReference type="PANTHER" id="PTHR30572:SF18">
    <property type="entry name" value="ABC-TYPE MACROLIDE FAMILY EXPORT SYSTEM PERMEASE COMPONENT 2"/>
    <property type="match status" value="1"/>
</dbReference>
<evidence type="ECO:0000256" key="2">
    <source>
        <dbReference type="ARBA" id="ARBA00022475"/>
    </source>
</evidence>
<evidence type="ECO:0000259" key="7">
    <source>
        <dbReference type="Pfam" id="PF02687"/>
    </source>
</evidence>